<proteinExistence type="predicted"/>
<protein>
    <submittedName>
        <fullName evidence="3">CmcI family methyltransferase</fullName>
    </submittedName>
</protein>
<dbReference type="AlphaFoldDB" id="A0ABD5BCC0"/>
<dbReference type="Pfam" id="PF00534">
    <property type="entry name" value="Glycos_transf_1"/>
    <property type="match status" value="1"/>
</dbReference>
<dbReference type="InterPro" id="IPR028098">
    <property type="entry name" value="Glyco_trans_4-like_N"/>
</dbReference>
<organism evidence="3 4">
    <name type="scientific">Serratia marcescens</name>
    <dbReference type="NCBI Taxonomy" id="615"/>
    <lineage>
        <taxon>Bacteria</taxon>
        <taxon>Pseudomonadati</taxon>
        <taxon>Pseudomonadota</taxon>
        <taxon>Gammaproteobacteria</taxon>
        <taxon>Enterobacterales</taxon>
        <taxon>Yersiniaceae</taxon>
        <taxon>Serratia</taxon>
    </lineage>
</organism>
<dbReference type="Proteomes" id="UP001234811">
    <property type="component" value="Unassembled WGS sequence"/>
</dbReference>
<reference evidence="3 4" key="1">
    <citation type="submission" date="2023-07" db="EMBL/GenBank/DDBJ databases">
        <title>Pathogens genome sequencing project 196.</title>
        <authorList>
            <person name="Cao X."/>
        </authorList>
    </citation>
    <scope>NUCLEOTIDE SEQUENCE [LARGE SCALE GENOMIC DNA]</scope>
    <source>
        <strain evidence="3 4">SM41</strain>
    </source>
</reference>
<dbReference type="Gene3D" id="3.40.50.2000">
    <property type="entry name" value="Glycogen Phosphorylase B"/>
    <property type="match status" value="4"/>
</dbReference>
<dbReference type="InterPro" id="IPR029063">
    <property type="entry name" value="SAM-dependent_MTases_sf"/>
</dbReference>
<dbReference type="GO" id="GO:0032259">
    <property type="term" value="P:methylation"/>
    <property type="evidence" value="ECO:0007669"/>
    <property type="project" value="UniProtKB-KW"/>
</dbReference>
<evidence type="ECO:0000259" key="1">
    <source>
        <dbReference type="Pfam" id="PF00534"/>
    </source>
</evidence>
<evidence type="ECO:0000313" key="3">
    <source>
        <dbReference type="EMBL" id="MDQ9554020.1"/>
    </source>
</evidence>
<evidence type="ECO:0000259" key="2">
    <source>
        <dbReference type="Pfam" id="PF13439"/>
    </source>
</evidence>
<gene>
    <name evidence="3" type="ORF">RF091_00475</name>
</gene>
<dbReference type="SUPFAM" id="SSF53756">
    <property type="entry name" value="UDP-Glycosyltransferase/glycogen phosphorylase"/>
    <property type="match status" value="2"/>
</dbReference>
<dbReference type="CDD" id="cd03823">
    <property type="entry name" value="GT4_ExpE7-like"/>
    <property type="match status" value="1"/>
</dbReference>
<feature type="domain" description="Glycosyl transferase family 1" evidence="1">
    <location>
        <begin position="1010"/>
        <end position="1149"/>
    </location>
</feature>
<name>A0ABD5BCC0_SERMA</name>
<dbReference type="InterPro" id="IPR007072">
    <property type="entry name" value="RNMT_CmcI"/>
</dbReference>
<accession>A0ABD5BCC0</accession>
<dbReference type="GO" id="GO:0016757">
    <property type="term" value="F:glycosyltransferase activity"/>
    <property type="evidence" value="ECO:0007669"/>
    <property type="project" value="UniProtKB-ARBA"/>
</dbReference>
<comment type="caution">
    <text evidence="3">The sequence shown here is derived from an EMBL/GenBank/DDBJ whole genome shotgun (WGS) entry which is preliminary data.</text>
</comment>
<dbReference type="PANTHER" id="PTHR45947:SF13">
    <property type="entry name" value="TRANSFERASE"/>
    <property type="match status" value="1"/>
</dbReference>
<sequence>MKTLVELYEEHHGKSSDKWSIYLSSYHEVLSHLKFNPVNFMEIGVQNGGSLEVWNTYFPNAKNIIGCDIDANCAQLKYEEKKIQVVIGNSSTVEVKEKIESITPTITIAIDDGSHDSSDIIKSFLLYFPLVEDGGYYIIEDLHCSYWQAFEGGLYDPYSSMAFLKKLADIPNHEHWGVEKSEHDYLKPFYQHYNCEALDSVDYSHIHSVQFINSLCIIKKKSPQENILGPRVIIGDEEAVVKGNLKVDGSLNVAPAQDKNPWGDLPTFPEMEWQSLTENNKSQLEEKKQALAKIEKLNRDIIYYKSVEEVLRQEVDVNRQSMAEKDRLVHSLSHDNHALLTSTSWKVTQPMRTGVANLRKLKRGVVVSKNVIKIHGLQYSLKKAMAVYKQFGMRGVIDRLRLINQQHVASHVIERKELATVGVVAEAVLMPKVLIIAEMSIPQCRKYRVDQKVELFKKLGIEATALSWTQQNECMEALQTHSIVIFYRVPAFESMDRIFDECERLNLTTLWEVDDLIFDRDVLANSKTLNELDKNTFNGLLEGASLYKRAMLKCRGTIASTQHLAEAMIDAGAKYAYVIENALDPETIITAQNLPVSRTSETDGIVRIVYGSGTSTHNVDFQEAASAILNVLKNNENVRFRLIGVLELPPSFDAVKSQIERVELCPYKDYLKVLAECDISLAPLEDYVFNYSKSNIKFIEASILGIPSICSPLPTFSRVIEHGVNGYLCKTPVEWETTLLQLVQSAELRSEIGSHAQTTVLHHYSPDNIAKEQVSVIADKFIRRNKAAKQKNILSVNCYYNPRSFGGATVVAEELNKRFDSNGNINIHVVTSLSEDYVMPYYIRRYGAFGHDCYGIGLPHFLREEEQILNHNIDPAFKQILDVVKPDCVHFHSIQGLGISMLEVCAERDIPIIVTAHDYWWLYDHQFILSFDDKHKLRGVFEGHESEKLKDKDTVSYYVLKKRKALMLASKILAPSAFTRQLYASEGFGNVHLNKNGVNYPQLTKDREVSKVITFGYVGGNTNIKGYHLIKEAFRNIAAEDAKVVIVDNTLNLGFRTFHDSDLDGLNNYEVVPAFTQQNMDDFYGSIDVLLYPTQSKESFGLTVREALIRNVWVITSDAGGAPEDIIDGENGIVIPFDNDAMKLLAAVEATIQHFRQMPDGRLPVMPHSHIRSFDEQYEELAEIYLSTH</sequence>
<evidence type="ECO:0000313" key="4">
    <source>
        <dbReference type="Proteomes" id="UP001234811"/>
    </source>
</evidence>
<feature type="domain" description="Glycosyltransferase subfamily 4-like N-terminal" evidence="2">
    <location>
        <begin position="805"/>
        <end position="999"/>
    </location>
</feature>
<dbReference type="Pfam" id="PF13692">
    <property type="entry name" value="Glyco_trans_1_4"/>
    <property type="match status" value="1"/>
</dbReference>
<dbReference type="GO" id="GO:0008168">
    <property type="term" value="F:methyltransferase activity"/>
    <property type="evidence" value="ECO:0007669"/>
    <property type="project" value="UniProtKB-KW"/>
</dbReference>
<dbReference type="InterPro" id="IPR050194">
    <property type="entry name" value="Glycosyltransferase_grp1"/>
</dbReference>
<dbReference type="InterPro" id="IPR001296">
    <property type="entry name" value="Glyco_trans_1"/>
</dbReference>
<dbReference type="EMBL" id="JAVIPQ010000010">
    <property type="protein sequence ID" value="MDQ9554020.1"/>
    <property type="molecule type" value="Genomic_DNA"/>
</dbReference>
<dbReference type="Pfam" id="PF13439">
    <property type="entry name" value="Glyco_transf_4"/>
    <property type="match status" value="1"/>
</dbReference>
<dbReference type="PANTHER" id="PTHR45947">
    <property type="entry name" value="SULFOQUINOVOSYL TRANSFERASE SQD2"/>
    <property type="match status" value="1"/>
</dbReference>
<keyword evidence="3" id="KW-0808">Transferase</keyword>
<dbReference type="SUPFAM" id="SSF53335">
    <property type="entry name" value="S-adenosyl-L-methionine-dependent methyltransferases"/>
    <property type="match status" value="1"/>
</dbReference>
<dbReference type="Gene3D" id="3.40.50.150">
    <property type="entry name" value="Vaccinia Virus protein VP39"/>
    <property type="match status" value="1"/>
</dbReference>
<keyword evidence="3" id="KW-0489">Methyltransferase</keyword>
<dbReference type="Pfam" id="PF04989">
    <property type="entry name" value="RMNT_CmcI"/>
    <property type="match status" value="1"/>
</dbReference>